<protein>
    <submittedName>
        <fullName evidence="1">Type II toxin-antitoxin system ParD family antitoxin</fullName>
    </submittedName>
</protein>
<keyword evidence="2" id="KW-1185">Reference proteome</keyword>
<organism evidence="1 2">
    <name type="scientific">Salinirubrum litoreum</name>
    <dbReference type="NCBI Taxonomy" id="1126234"/>
    <lineage>
        <taxon>Archaea</taxon>
        <taxon>Methanobacteriati</taxon>
        <taxon>Methanobacteriota</taxon>
        <taxon>Stenosarchaea group</taxon>
        <taxon>Halobacteria</taxon>
        <taxon>Halobacteriales</taxon>
        <taxon>Haloferacaceae</taxon>
        <taxon>Salinirubrum</taxon>
    </lineage>
</organism>
<dbReference type="SUPFAM" id="SSF47598">
    <property type="entry name" value="Ribbon-helix-helix"/>
    <property type="match status" value="1"/>
</dbReference>
<comment type="caution">
    <text evidence="1">The sequence shown here is derived from an EMBL/GenBank/DDBJ whole genome shotgun (WGS) entry which is preliminary data.</text>
</comment>
<dbReference type="InterPro" id="IPR010985">
    <property type="entry name" value="Ribbon_hlx_hlx"/>
</dbReference>
<evidence type="ECO:0000313" key="1">
    <source>
        <dbReference type="EMBL" id="MFC5365957.1"/>
    </source>
</evidence>
<proteinExistence type="predicted"/>
<name>A0ABD5R7R3_9EURY</name>
<dbReference type="Proteomes" id="UP001596201">
    <property type="component" value="Unassembled WGS sequence"/>
</dbReference>
<evidence type="ECO:0000313" key="2">
    <source>
        <dbReference type="Proteomes" id="UP001596201"/>
    </source>
</evidence>
<dbReference type="EMBL" id="JBHSKX010000001">
    <property type="protein sequence ID" value="MFC5365957.1"/>
    <property type="molecule type" value="Genomic_DNA"/>
</dbReference>
<dbReference type="RefSeq" id="WP_227228700.1">
    <property type="nucleotide sequence ID" value="NZ_JAJCVJ010000001.1"/>
</dbReference>
<gene>
    <name evidence="1" type="ORF">ACFPJ5_03340</name>
</gene>
<reference evidence="1 2" key="1">
    <citation type="journal article" date="2019" name="Int. J. Syst. Evol. Microbiol.">
        <title>The Global Catalogue of Microorganisms (GCM) 10K type strain sequencing project: providing services to taxonomists for standard genome sequencing and annotation.</title>
        <authorList>
            <consortium name="The Broad Institute Genomics Platform"/>
            <consortium name="The Broad Institute Genome Sequencing Center for Infectious Disease"/>
            <person name="Wu L."/>
            <person name="Ma J."/>
        </authorList>
    </citation>
    <scope>NUCLEOTIDE SEQUENCE [LARGE SCALE GENOMIC DNA]</scope>
    <source>
        <strain evidence="1 2">CGMCC 1.12237</strain>
    </source>
</reference>
<sequence length="133" mass="15271">MREELHTIERRHERRAYECPAGHAGTSWRLEDDGFRCRVCERRDAGTGSFDALRHGETGDRVPPERLRIAPIVRQTAFDRRADGESLTHRETVRVPPCYRTAMQDLVDDGTFANNSDLIRAGIRRVLEERGVV</sequence>
<dbReference type="AlphaFoldDB" id="A0ABD5R7R3"/>
<accession>A0ABD5R7R3</accession>